<reference evidence="1" key="1">
    <citation type="submission" date="2012-09" db="EMBL/GenBank/DDBJ databases">
        <title>Metagenomic Characterization of a Microbial Community in Wastewater Detects High Levels of Antibiotic Resistance.</title>
        <authorList>
            <person name="Abrams M."/>
            <person name="Caldwell A."/>
            <person name="Vandaei E."/>
            <person name="Lee W."/>
            <person name="Perrott J."/>
            <person name="Khan S.Y."/>
            <person name="Ta J."/>
            <person name="Romero D."/>
            <person name="Nguyen V."/>
            <person name="Pourmand N."/>
            <person name="Ouverney C.C."/>
        </authorList>
    </citation>
    <scope>NUCLEOTIDE SEQUENCE</scope>
</reference>
<dbReference type="EMBL" id="JX649883">
    <property type="protein sequence ID" value="AGC71831.1"/>
    <property type="molecule type" value="Genomic_DNA"/>
</dbReference>
<evidence type="ECO:0000313" key="1">
    <source>
        <dbReference type="EMBL" id="AGC71831.1"/>
    </source>
</evidence>
<protein>
    <submittedName>
        <fullName evidence="1">Uncharacterized protein</fullName>
    </submittedName>
</protein>
<proteinExistence type="predicted"/>
<dbReference type="AlphaFoldDB" id="L7VWS6"/>
<sequence length="377" mass="40108">MWSWAFVQGLQSDCGKDPTCYQLGNQLVNERAIAMGHGHLGTGTGTKPRAERAVAVVVERNRSTGKRLARLLVSAGYTVKTYEDETTAIAPILHSDPQVGLWLVVGEAAAAGAIAEGLKTPPAGKRCIGVIYGAGDEVDAAAMFEQTGIVAVLGVRPGSGRPDLESELLSIAAFLRGQPLLPVQGFLLWGAQAFSASITNIGGRDAAESRLVKLCAEHLNISRRVADSLAEVVHELLTNAMYDAPVDAQGRTRYAHDRTAAIELPAEDKVIFRYGTDGMRLAVEVVDRFGRLKRSDLVRSLRRAASGQVNRGQGGAGIGLSLVCRTCPLVQVDVEPGCRTRLTAVIDLEPGRATEGAKPGRSIIFPDLTAHAVRLDS</sequence>
<name>L7VWS6_9BACT</name>
<organism evidence="1">
    <name type="scientific">uncultured bacterium A1Q1_fos_1807</name>
    <dbReference type="NCBI Taxonomy" id="1256552"/>
    <lineage>
        <taxon>Bacteria</taxon>
        <taxon>environmental samples</taxon>
    </lineage>
</organism>
<accession>L7VWS6</accession>